<feature type="domain" description="RRM" evidence="5">
    <location>
        <begin position="261"/>
        <end position="338"/>
    </location>
</feature>
<feature type="domain" description="RRM" evidence="5">
    <location>
        <begin position="160"/>
        <end position="237"/>
    </location>
</feature>
<keyword evidence="2 3" id="KW-0694">RNA-binding</keyword>
<dbReference type="EMBL" id="JAGDFL010000023">
    <property type="protein sequence ID" value="KAG7400779.1"/>
    <property type="molecule type" value="Genomic_DNA"/>
</dbReference>
<dbReference type="Proteomes" id="UP000693981">
    <property type="component" value="Unassembled WGS sequence"/>
</dbReference>
<feature type="compositionally biased region" description="Basic residues" evidence="4">
    <location>
        <begin position="376"/>
        <end position="386"/>
    </location>
</feature>
<evidence type="ECO:0000256" key="4">
    <source>
        <dbReference type="SAM" id="MobiDB-lite"/>
    </source>
</evidence>
<dbReference type="Pfam" id="PF00076">
    <property type="entry name" value="RRM_1"/>
    <property type="match status" value="2"/>
</dbReference>
<protein>
    <recommendedName>
        <fullName evidence="5">RRM domain-containing protein</fullName>
    </recommendedName>
</protein>
<comment type="caution">
    <text evidence="6">The sequence shown here is derived from an EMBL/GenBank/DDBJ whole genome shotgun (WGS) entry which is preliminary data.</text>
</comment>
<dbReference type="InterPro" id="IPR034361">
    <property type="entry name" value="PHIP1_RRM1"/>
</dbReference>
<evidence type="ECO:0000313" key="7">
    <source>
        <dbReference type="Proteomes" id="UP000693981"/>
    </source>
</evidence>
<organism evidence="6 7">
    <name type="scientific">Phytophthora boehmeriae</name>
    <dbReference type="NCBI Taxonomy" id="109152"/>
    <lineage>
        <taxon>Eukaryota</taxon>
        <taxon>Sar</taxon>
        <taxon>Stramenopiles</taxon>
        <taxon>Oomycota</taxon>
        <taxon>Peronosporomycetes</taxon>
        <taxon>Peronosporales</taxon>
        <taxon>Peronosporaceae</taxon>
        <taxon>Phytophthora</taxon>
    </lineage>
</organism>
<feature type="compositionally biased region" description="Basic and acidic residues" evidence="4">
    <location>
        <begin position="360"/>
        <end position="373"/>
    </location>
</feature>
<dbReference type="AlphaFoldDB" id="A0A8T1XAI4"/>
<evidence type="ECO:0000256" key="2">
    <source>
        <dbReference type="ARBA" id="ARBA00022884"/>
    </source>
</evidence>
<dbReference type="GO" id="GO:0003723">
    <property type="term" value="F:RNA binding"/>
    <property type="evidence" value="ECO:0007669"/>
    <property type="project" value="UniProtKB-UniRule"/>
</dbReference>
<feature type="region of interest" description="Disordered" evidence="4">
    <location>
        <begin position="103"/>
        <end position="152"/>
    </location>
</feature>
<dbReference type="InterPro" id="IPR053836">
    <property type="entry name" value="Arc1-like_N"/>
</dbReference>
<evidence type="ECO:0000256" key="1">
    <source>
        <dbReference type="ARBA" id="ARBA00022737"/>
    </source>
</evidence>
<dbReference type="CDD" id="cd12271">
    <property type="entry name" value="RRM1_PHIP1"/>
    <property type="match status" value="1"/>
</dbReference>
<evidence type="ECO:0000313" key="6">
    <source>
        <dbReference type="EMBL" id="KAG7400779.1"/>
    </source>
</evidence>
<sequence length="386" mass="43985">MWMDFAWGVERCPSAASATHWQALEISLERKTYVAAERVTLADATLFWALYEAVSSFTAQQKDQYHNLVRWFDQVQHTVGVRVFRNRDAVDLERKPLAFTHTLTRSLGQEEAEASSSEEEDEQQRPVQQQKEQKKQKKVEAPQDDVSEELQEEIGRKTEATIYVEGIPYRADESDLATHFSSCGTVREVRMPRYQDSGRPRGYAHVVFDNEKALKKALKLDGEYLFSRYLSIKRAEAPRATEQALKEKSQYATKKAIKGCRTVFIKQLPYDVEEAAIHEALASCGTITSVRLPIWNHTKKLKGFGYVEFSSEDEALAAARRSGMKIGDRMVLISLDAPGSAPKASFRQRDGQYWNKGEEAKKSLAKKISERQQRQAAHKKRKTSAK</sequence>
<gene>
    <name evidence="6" type="ORF">PHYBOEH_004293</name>
</gene>
<proteinExistence type="predicted"/>
<dbReference type="InterPro" id="IPR000504">
    <property type="entry name" value="RRM_dom"/>
</dbReference>
<accession>A0A8T1XAI4</accession>
<evidence type="ECO:0000256" key="3">
    <source>
        <dbReference type="PROSITE-ProRule" id="PRU00176"/>
    </source>
</evidence>
<dbReference type="PANTHER" id="PTHR23236">
    <property type="entry name" value="EUKARYOTIC TRANSLATION INITIATION FACTOR 4B/4H"/>
    <property type="match status" value="1"/>
</dbReference>
<keyword evidence="1" id="KW-0677">Repeat</keyword>
<keyword evidence="7" id="KW-1185">Reference proteome</keyword>
<name>A0A8T1XAI4_9STRA</name>
<feature type="region of interest" description="Disordered" evidence="4">
    <location>
        <begin position="360"/>
        <end position="386"/>
    </location>
</feature>
<dbReference type="PROSITE" id="PS50102">
    <property type="entry name" value="RRM"/>
    <property type="match status" value="2"/>
</dbReference>
<reference evidence="6" key="1">
    <citation type="submission" date="2021-02" db="EMBL/GenBank/DDBJ databases">
        <authorList>
            <person name="Palmer J.M."/>
        </authorList>
    </citation>
    <scope>NUCLEOTIDE SEQUENCE</scope>
    <source>
        <strain evidence="6">SCRP23</strain>
    </source>
</reference>
<dbReference type="SMART" id="SM00360">
    <property type="entry name" value="RRM"/>
    <property type="match status" value="2"/>
</dbReference>
<dbReference type="PANTHER" id="PTHR23236:SF119">
    <property type="entry name" value="NUCLEAR RNA-BINDING PROTEIN SART-3"/>
    <property type="match status" value="1"/>
</dbReference>
<dbReference type="OrthoDB" id="439808at2759"/>
<feature type="compositionally biased region" description="Acidic residues" evidence="4">
    <location>
        <begin position="110"/>
        <end position="122"/>
    </location>
</feature>
<evidence type="ECO:0000259" key="5">
    <source>
        <dbReference type="PROSITE" id="PS50102"/>
    </source>
</evidence>
<dbReference type="Pfam" id="PF21972">
    <property type="entry name" value="Arc1p_N_like"/>
    <property type="match status" value="1"/>
</dbReference>
<feature type="compositionally biased region" description="Acidic residues" evidence="4">
    <location>
        <begin position="142"/>
        <end position="152"/>
    </location>
</feature>